<organism evidence="2 3">
    <name type="scientific">Thalassiosira oceanica</name>
    <name type="common">Marine diatom</name>
    <dbReference type="NCBI Taxonomy" id="159749"/>
    <lineage>
        <taxon>Eukaryota</taxon>
        <taxon>Sar</taxon>
        <taxon>Stramenopiles</taxon>
        <taxon>Ochrophyta</taxon>
        <taxon>Bacillariophyta</taxon>
        <taxon>Coscinodiscophyceae</taxon>
        <taxon>Thalassiosirophycidae</taxon>
        <taxon>Thalassiosirales</taxon>
        <taxon>Thalassiosiraceae</taxon>
        <taxon>Thalassiosira</taxon>
    </lineage>
</organism>
<dbReference type="EMBL" id="AGNL01012869">
    <property type="protein sequence ID" value="EJK67633.1"/>
    <property type="molecule type" value="Genomic_DNA"/>
</dbReference>
<comment type="caution">
    <text evidence="2">The sequence shown here is derived from an EMBL/GenBank/DDBJ whole genome shotgun (WGS) entry which is preliminary data.</text>
</comment>
<keyword evidence="1" id="KW-1133">Transmembrane helix</keyword>
<evidence type="ECO:0000313" key="3">
    <source>
        <dbReference type="Proteomes" id="UP000266841"/>
    </source>
</evidence>
<dbReference type="eggNOG" id="ENOG502TAXD">
    <property type="taxonomic scope" value="Eukaryota"/>
</dbReference>
<feature type="transmembrane region" description="Helical" evidence="1">
    <location>
        <begin position="143"/>
        <end position="160"/>
    </location>
</feature>
<sequence>MPSGGELRASSFEMAAAHAAQEGIAVMLTHQDPYPDTSQYNVVDSVDGPDLTVKLSGIIGVILTSMLFLVASWRLIHHFSAMWRRDCDEEVNSTQGITTKRTLHIFLWMTMLIEGGAYSAMVAHNAISKVNYMLLDIVGRGILEYWTFVFGTIYWFNIIAKASRSKGGSARSIYPVVLAVVTLVVTVSGALEAVSLSSSLYSSVDDFRTNSPMHRISLLVESVCWFIYAVVVTLCGKMVYQKISNLPTLSQVRSTAKRNIINKMIIPMVFCGLSYYLRSAWMAADFASRITSPESTFEEGVGYWVGAVWIPTFLPSIMLLYSIRKRDRDTGMAGAEGGGQTSSLLHSNDDGNNPFVSFQHNLQIDDESVL</sequence>
<evidence type="ECO:0000256" key="1">
    <source>
        <dbReference type="SAM" id="Phobius"/>
    </source>
</evidence>
<gene>
    <name evidence="2" type="ORF">THAOC_11310</name>
</gene>
<dbReference type="OrthoDB" id="44781at2759"/>
<evidence type="ECO:0008006" key="4">
    <source>
        <dbReference type="Google" id="ProtNLM"/>
    </source>
</evidence>
<keyword evidence="3" id="KW-1185">Reference proteome</keyword>
<feature type="transmembrane region" description="Helical" evidence="1">
    <location>
        <begin position="301"/>
        <end position="323"/>
    </location>
</feature>
<feature type="transmembrane region" description="Helical" evidence="1">
    <location>
        <begin position="172"/>
        <end position="196"/>
    </location>
</feature>
<dbReference type="OMA" id="CHRPREE"/>
<name>K0SMY2_THAOC</name>
<keyword evidence="1" id="KW-0812">Transmembrane</keyword>
<accession>K0SMY2</accession>
<feature type="transmembrane region" description="Helical" evidence="1">
    <location>
        <begin position="55"/>
        <end position="76"/>
    </location>
</feature>
<protein>
    <recommendedName>
        <fullName evidence="4">THH1/TOM1/TOM3 domain-containing protein</fullName>
    </recommendedName>
</protein>
<evidence type="ECO:0000313" key="2">
    <source>
        <dbReference type="EMBL" id="EJK67633.1"/>
    </source>
</evidence>
<dbReference type="AlphaFoldDB" id="K0SMY2"/>
<reference evidence="2 3" key="1">
    <citation type="journal article" date="2012" name="Genome Biol.">
        <title>Genome and low-iron response of an oceanic diatom adapted to chronic iron limitation.</title>
        <authorList>
            <person name="Lommer M."/>
            <person name="Specht M."/>
            <person name="Roy A.S."/>
            <person name="Kraemer L."/>
            <person name="Andreson R."/>
            <person name="Gutowska M.A."/>
            <person name="Wolf J."/>
            <person name="Bergner S.V."/>
            <person name="Schilhabel M.B."/>
            <person name="Klostermeier U.C."/>
            <person name="Beiko R.G."/>
            <person name="Rosenstiel P."/>
            <person name="Hippler M."/>
            <person name="Laroche J."/>
        </authorList>
    </citation>
    <scope>NUCLEOTIDE SEQUENCE [LARGE SCALE GENOMIC DNA]</scope>
    <source>
        <strain evidence="2 3">CCMP1005</strain>
    </source>
</reference>
<feature type="transmembrane region" description="Helical" evidence="1">
    <location>
        <begin position="260"/>
        <end position="281"/>
    </location>
</feature>
<feature type="transmembrane region" description="Helical" evidence="1">
    <location>
        <begin position="105"/>
        <end position="123"/>
    </location>
</feature>
<dbReference type="Proteomes" id="UP000266841">
    <property type="component" value="Unassembled WGS sequence"/>
</dbReference>
<keyword evidence="1" id="KW-0472">Membrane</keyword>
<proteinExistence type="predicted"/>
<feature type="transmembrane region" description="Helical" evidence="1">
    <location>
        <begin position="216"/>
        <end position="240"/>
    </location>
</feature>